<evidence type="ECO:0000313" key="3">
    <source>
        <dbReference type="Proteomes" id="UP000192578"/>
    </source>
</evidence>
<feature type="chain" id="PRO_5012370726" evidence="1">
    <location>
        <begin position="21"/>
        <end position="78"/>
    </location>
</feature>
<keyword evidence="3" id="KW-1185">Reference proteome</keyword>
<feature type="signal peptide" evidence="1">
    <location>
        <begin position="1"/>
        <end position="20"/>
    </location>
</feature>
<sequence length="78" mass="8790">MNFNVVALLLFLGFLISTDAFTLANPLDGEGEILYRIRRAPIQPPRSRNHKDQGPSWKMAGPFLSTFARRLVFGVPVF</sequence>
<dbReference type="EMBL" id="MTYJ01000153">
    <property type="protein sequence ID" value="OQV12128.1"/>
    <property type="molecule type" value="Genomic_DNA"/>
</dbReference>
<gene>
    <name evidence="2" type="ORF">BV898_13607</name>
</gene>
<keyword evidence="1" id="KW-0732">Signal</keyword>
<evidence type="ECO:0000256" key="1">
    <source>
        <dbReference type="SAM" id="SignalP"/>
    </source>
</evidence>
<name>A0A1W0WAB9_HYPEX</name>
<dbReference type="Proteomes" id="UP000192578">
    <property type="component" value="Unassembled WGS sequence"/>
</dbReference>
<dbReference type="AlphaFoldDB" id="A0A1W0WAB9"/>
<evidence type="ECO:0000313" key="2">
    <source>
        <dbReference type="EMBL" id="OQV12128.1"/>
    </source>
</evidence>
<reference evidence="3" key="1">
    <citation type="submission" date="2017-01" db="EMBL/GenBank/DDBJ databases">
        <title>Comparative genomics of anhydrobiosis in the tardigrade Hypsibius dujardini.</title>
        <authorList>
            <person name="Yoshida Y."/>
            <person name="Koutsovoulos G."/>
            <person name="Laetsch D."/>
            <person name="Stevens L."/>
            <person name="Kumar S."/>
            <person name="Horikawa D."/>
            <person name="Ishino K."/>
            <person name="Komine S."/>
            <person name="Tomita M."/>
            <person name="Blaxter M."/>
            <person name="Arakawa K."/>
        </authorList>
    </citation>
    <scope>NUCLEOTIDE SEQUENCE [LARGE SCALE GENOMIC DNA]</scope>
    <source>
        <strain evidence="3">Z151</strain>
    </source>
</reference>
<accession>A0A1W0WAB9</accession>
<protein>
    <submittedName>
        <fullName evidence="2">Uncharacterized protein</fullName>
    </submittedName>
</protein>
<organism evidence="2 3">
    <name type="scientific">Hypsibius exemplaris</name>
    <name type="common">Freshwater tardigrade</name>
    <dbReference type="NCBI Taxonomy" id="2072580"/>
    <lineage>
        <taxon>Eukaryota</taxon>
        <taxon>Metazoa</taxon>
        <taxon>Ecdysozoa</taxon>
        <taxon>Tardigrada</taxon>
        <taxon>Eutardigrada</taxon>
        <taxon>Parachela</taxon>
        <taxon>Hypsibioidea</taxon>
        <taxon>Hypsibiidae</taxon>
        <taxon>Hypsibius</taxon>
    </lineage>
</organism>
<proteinExistence type="predicted"/>
<comment type="caution">
    <text evidence="2">The sequence shown here is derived from an EMBL/GenBank/DDBJ whole genome shotgun (WGS) entry which is preliminary data.</text>
</comment>